<keyword evidence="3" id="KW-1185">Reference proteome</keyword>
<proteinExistence type="predicted"/>
<sequence>MLDQSGTAKLQENHWVQTLIQAADTEAHPMPWQRGTRRKEMFERIKEQSE</sequence>
<name>A0ABX2IZL7_9RHOB</name>
<evidence type="ECO:0000256" key="1">
    <source>
        <dbReference type="SAM" id="MobiDB-lite"/>
    </source>
</evidence>
<dbReference type="EMBL" id="JABUFE010000010">
    <property type="protein sequence ID" value="NSX56128.1"/>
    <property type="molecule type" value="Genomic_DNA"/>
</dbReference>
<organism evidence="2 3">
    <name type="scientific">Parasulfitobacter algicola</name>
    <dbReference type="NCBI Taxonomy" id="2614809"/>
    <lineage>
        <taxon>Bacteria</taxon>
        <taxon>Pseudomonadati</taxon>
        <taxon>Pseudomonadota</taxon>
        <taxon>Alphaproteobacteria</taxon>
        <taxon>Rhodobacterales</taxon>
        <taxon>Roseobacteraceae</taxon>
        <taxon>Parasulfitobacter</taxon>
    </lineage>
</organism>
<protein>
    <submittedName>
        <fullName evidence="2">Uncharacterized protein</fullName>
    </submittedName>
</protein>
<feature type="region of interest" description="Disordered" evidence="1">
    <location>
        <begin position="26"/>
        <end position="50"/>
    </location>
</feature>
<comment type="caution">
    <text evidence="2">The sequence shown here is derived from an EMBL/GenBank/DDBJ whole genome shotgun (WGS) entry which is preliminary data.</text>
</comment>
<feature type="compositionally biased region" description="Basic and acidic residues" evidence="1">
    <location>
        <begin position="38"/>
        <end position="50"/>
    </location>
</feature>
<gene>
    <name evidence="2" type="ORF">HRQ87_15140</name>
</gene>
<dbReference type="Proteomes" id="UP000777935">
    <property type="component" value="Unassembled WGS sequence"/>
</dbReference>
<dbReference type="RefSeq" id="WP_174139283.1">
    <property type="nucleotide sequence ID" value="NZ_JABUFE010000010.1"/>
</dbReference>
<evidence type="ECO:0000313" key="3">
    <source>
        <dbReference type="Proteomes" id="UP000777935"/>
    </source>
</evidence>
<reference evidence="2 3" key="1">
    <citation type="submission" date="2020-06" db="EMBL/GenBank/DDBJ databases">
        <title>Sulfitobacter algicola sp. nov., isolated from green algae.</title>
        <authorList>
            <person name="Wang C."/>
        </authorList>
    </citation>
    <scope>NUCLEOTIDE SEQUENCE [LARGE SCALE GENOMIC DNA]</scope>
    <source>
        <strain evidence="2 3">1151</strain>
    </source>
</reference>
<evidence type="ECO:0000313" key="2">
    <source>
        <dbReference type="EMBL" id="NSX56128.1"/>
    </source>
</evidence>
<accession>A0ABX2IZL7</accession>